<organism evidence="2 3">
    <name type="scientific">Riccia fluitans</name>
    <dbReference type="NCBI Taxonomy" id="41844"/>
    <lineage>
        <taxon>Eukaryota</taxon>
        <taxon>Viridiplantae</taxon>
        <taxon>Streptophyta</taxon>
        <taxon>Embryophyta</taxon>
        <taxon>Marchantiophyta</taxon>
        <taxon>Marchantiopsida</taxon>
        <taxon>Marchantiidae</taxon>
        <taxon>Marchantiales</taxon>
        <taxon>Ricciaceae</taxon>
        <taxon>Riccia</taxon>
    </lineage>
</organism>
<dbReference type="PANTHER" id="PTHR32166:SF123">
    <property type="entry name" value="BED-TYPE DOMAIN-CONTAINING PROTEIN"/>
    <property type="match status" value="1"/>
</dbReference>
<dbReference type="InterPro" id="IPR007021">
    <property type="entry name" value="DUF659"/>
</dbReference>
<dbReference type="PANTHER" id="PTHR32166">
    <property type="entry name" value="OSJNBA0013A04.12 PROTEIN"/>
    <property type="match status" value="1"/>
</dbReference>
<name>A0ABD1Y989_9MARC</name>
<dbReference type="SUPFAM" id="SSF53098">
    <property type="entry name" value="Ribonuclease H-like"/>
    <property type="match status" value="1"/>
</dbReference>
<dbReference type="Proteomes" id="UP001605036">
    <property type="component" value="Unassembled WGS sequence"/>
</dbReference>
<reference evidence="2 3" key="1">
    <citation type="submission" date="2024-09" db="EMBL/GenBank/DDBJ databases">
        <title>Chromosome-scale assembly of Riccia fluitans.</title>
        <authorList>
            <person name="Paukszto L."/>
            <person name="Sawicki J."/>
            <person name="Karawczyk K."/>
            <person name="Piernik-Szablinska J."/>
            <person name="Szczecinska M."/>
            <person name="Mazdziarz M."/>
        </authorList>
    </citation>
    <scope>NUCLEOTIDE SEQUENCE [LARGE SCALE GENOMIC DNA]</scope>
    <source>
        <strain evidence="2">Rf_01</strain>
        <tissue evidence="2">Aerial parts of the thallus</tissue>
    </source>
</reference>
<gene>
    <name evidence="2" type="ORF">R1flu_003500</name>
</gene>
<dbReference type="InterPro" id="IPR012337">
    <property type="entry name" value="RNaseH-like_sf"/>
</dbReference>
<dbReference type="Pfam" id="PF04937">
    <property type="entry name" value="DUF659"/>
    <property type="match status" value="1"/>
</dbReference>
<proteinExistence type="predicted"/>
<feature type="domain" description="DUF659" evidence="1">
    <location>
        <begin position="17"/>
        <end position="131"/>
    </location>
</feature>
<evidence type="ECO:0000313" key="3">
    <source>
        <dbReference type="Proteomes" id="UP001605036"/>
    </source>
</evidence>
<dbReference type="AlphaFoldDB" id="A0ABD1Y989"/>
<keyword evidence="3" id="KW-1185">Reference proteome</keyword>
<sequence>MKATLEDRMFSEHGYFKMTINCDGWINVQGHHLMNIMVVNRYGEMFMTAIDASNKVKMAVWQAKHLVVEIRRLGPTNVLQFVADNASVNVKTRKLIHEEFPHIQWGGCATHGLDLLYKDIGKLKWVKDLFKLCAEKVKYIKNHHMMNTMFLDDFSDDLTLLKPRMTRFMTNFIMID</sequence>
<comment type="caution">
    <text evidence="2">The sequence shown here is derived from an EMBL/GenBank/DDBJ whole genome shotgun (WGS) entry which is preliminary data.</text>
</comment>
<accession>A0ABD1Y989</accession>
<evidence type="ECO:0000313" key="2">
    <source>
        <dbReference type="EMBL" id="KAL2623295.1"/>
    </source>
</evidence>
<dbReference type="EMBL" id="JBHFFA010000006">
    <property type="protein sequence ID" value="KAL2623295.1"/>
    <property type="molecule type" value="Genomic_DNA"/>
</dbReference>
<evidence type="ECO:0000259" key="1">
    <source>
        <dbReference type="Pfam" id="PF04937"/>
    </source>
</evidence>
<protein>
    <recommendedName>
        <fullName evidence="1">DUF659 domain-containing protein</fullName>
    </recommendedName>
</protein>